<feature type="active site" description="Proton acceptor" evidence="11">
    <location>
        <position position="281"/>
    </location>
</feature>
<dbReference type="GO" id="GO:0005886">
    <property type="term" value="C:plasma membrane"/>
    <property type="evidence" value="ECO:0007669"/>
    <property type="project" value="TreeGrafter"/>
</dbReference>
<reference evidence="14 15" key="1">
    <citation type="journal article" date="2021" name="Microbiol. Resour. Announc.">
        <title>Draft Genome Sequence of Coralloluteibacterium stylophorae LMG 29479T.</title>
        <authorList>
            <person name="Karlyshev A.V."/>
            <person name="Kudryashova E.B."/>
            <person name="Ariskina E.V."/>
            <person name="Conroy A.P."/>
            <person name="Abidueva E.Y."/>
        </authorList>
    </citation>
    <scope>NUCLEOTIDE SEQUENCE [LARGE SCALE GENOMIC DNA]</scope>
    <source>
        <strain evidence="14 15">LMG 29479</strain>
    </source>
</reference>
<keyword evidence="4 11" id="KW-0547">Nucleotide-binding</keyword>
<evidence type="ECO:0000256" key="1">
    <source>
        <dbReference type="ARBA" id="ARBA00022516"/>
    </source>
</evidence>
<keyword evidence="3 11" id="KW-0479">Metal-binding</keyword>
<keyword evidence="2 11" id="KW-0808">Transferase</keyword>
<dbReference type="GO" id="GO:0005737">
    <property type="term" value="C:cytoplasm"/>
    <property type="evidence" value="ECO:0007669"/>
    <property type="project" value="UniProtKB-SubCell"/>
</dbReference>
<keyword evidence="15" id="KW-1185">Reference proteome</keyword>
<dbReference type="Proteomes" id="UP000675747">
    <property type="component" value="Unassembled WGS sequence"/>
</dbReference>
<comment type="cofactor">
    <cofactor evidence="11">
        <name>Mg(2+)</name>
        <dbReference type="ChEBI" id="CHEBI:18420"/>
    </cofactor>
    <cofactor evidence="11">
        <name>Ca(2+)</name>
        <dbReference type="ChEBI" id="CHEBI:29108"/>
    </cofactor>
    <text evidence="11">Binds 1 Mg(2+) ion per subunit. Ca(2+) may be able to substitute.</text>
</comment>
<dbReference type="InterPro" id="IPR017438">
    <property type="entry name" value="ATP-NAD_kinase_N"/>
</dbReference>
<dbReference type="EC" id="2.7.1.-" evidence="11"/>
<dbReference type="EMBL" id="JAGQFT010000032">
    <property type="protein sequence ID" value="MBR0562046.1"/>
    <property type="molecule type" value="Genomic_DNA"/>
</dbReference>
<dbReference type="GO" id="GO:0000287">
    <property type="term" value="F:magnesium ion binding"/>
    <property type="evidence" value="ECO:0007669"/>
    <property type="project" value="UniProtKB-UniRule"/>
</dbReference>
<keyword evidence="7 11" id="KW-0460">Magnesium</keyword>
<keyword evidence="9 11" id="KW-0594">Phospholipid biosynthesis</keyword>
<gene>
    <name evidence="13" type="primary">yegS</name>
    <name evidence="14" type="ORF">KB893_012080</name>
    <name evidence="13" type="ORF">KB893_05895</name>
</gene>
<dbReference type="InterPro" id="IPR050187">
    <property type="entry name" value="Lipid_Phosphate_FormReg"/>
</dbReference>
<comment type="subcellular location">
    <subcellularLocation>
        <location evidence="11">Cytoplasm</location>
    </subcellularLocation>
</comment>
<dbReference type="GO" id="GO:0001727">
    <property type="term" value="F:lipid kinase activity"/>
    <property type="evidence" value="ECO:0007669"/>
    <property type="project" value="UniProtKB-UniRule"/>
</dbReference>
<evidence type="ECO:0000256" key="5">
    <source>
        <dbReference type="ARBA" id="ARBA00022777"/>
    </source>
</evidence>
<proteinExistence type="inferred from homology"/>
<feature type="binding site" evidence="11">
    <location>
        <position position="96"/>
    </location>
    <ligand>
        <name>ATP</name>
        <dbReference type="ChEBI" id="CHEBI:30616"/>
    </ligand>
</feature>
<evidence type="ECO:0000259" key="12">
    <source>
        <dbReference type="PROSITE" id="PS50146"/>
    </source>
</evidence>
<keyword evidence="11" id="KW-0963">Cytoplasm</keyword>
<keyword evidence="10 11" id="KW-1208">Phospholipid metabolism</keyword>
<dbReference type="Pfam" id="PF00781">
    <property type="entry name" value="DAGK_cat"/>
    <property type="match status" value="1"/>
</dbReference>
<evidence type="ECO:0000256" key="4">
    <source>
        <dbReference type="ARBA" id="ARBA00022741"/>
    </source>
</evidence>
<dbReference type="Gene3D" id="2.60.200.40">
    <property type="match status" value="1"/>
</dbReference>
<accession>A0A8J7VTJ1</accession>
<comment type="caution">
    <text evidence="11">Lacks conserved residue(s) required for the propagation of feature annotation.</text>
</comment>
<dbReference type="Pfam" id="PF19279">
    <property type="entry name" value="YegS_C"/>
    <property type="match status" value="1"/>
</dbReference>
<dbReference type="InterPro" id="IPR001206">
    <property type="entry name" value="Diacylglycerol_kinase_cat_dom"/>
</dbReference>
<evidence type="ECO:0000256" key="6">
    <source>
        <dbReference type="ARBA" id="ARBA00022840"/>
    </source>
</evidence>
<dbReference type="EMBL" id="JAGQFT020000007">
    <property type="protein sequence ID" value="MBS7457869.1"/>
    <property type="molecule type" value="Genomic_DNA"/>
</dbReference>
<comment type="similarity">
    <text evidence="11">Belongs to the diacylglycerol/lipid kinase family. YegS lipid kinase subfamily.</text>
</comment>
<evidence type="ECO:0000313" key="15">
    <source>
        <dbReference type="Proteomes" id="UP000675747"/>
    </source>
</evidence>
<dbReference type="InterPro" id="IPR022433">
    <property type="entry name" value="Lip_kinase_YegS"/>
</dbReference>
<dbReference type="PROSITE" id="PS50146">
    <property type="entry name" value="DAGK"/>
    <property type="match status" value="1"/>
</dbReference>
<evidence type="ECO:0000256" key="7">
    <source>
        <dbReference type="ARBA" id="ARBA00022842"/>
    </source>
</evidence>
<comment type="function">
    <text evidence="11">Probably phosphorylates lipids; the in vivo substrate is unknown.</text>
</comment>
<comment type="caution">
    <text evidence="13">The sequence shown here is derived from an EMBL/GenBank/DDBJ whole genome shotgun (WGS) entry which is preliminary data.</text>
</comment>
<evidence type="ECO:0000256" key="8">
    <source>
        <dbReference type="ARBA" id="ARBA00023098"/>
    </source>
</evidence>
<dbReference type="NCBIfam" id="TIGR00147">
    <property type="entry name" value="YegS/Rv2252/BmrU family lipid kinase"/>
    <property type="match status" value="1"/>
</dbReference>
<evidence type="ECO:0000256" key="3">
    <source>
        <dbReference type="ARBA" id="ARBA00022723"/>
    </source>
</evidence>
<evidence type="ECO:0000313" key="14">
    <source>
        <dbReference type="EMBL" id="MBS7457869.1"/>
    </source>
</evidence>
<feature type="binding site" evidence="11">
    <location>
        <position position="223"/>
    </location>
    <ligand>
        <name>Mg(2+)</name>
        <dbReference type="ChEBI" id="CHEBI:18420"/>
    </ligand>
</feature>
<keyword evidence="6 11" id="KW-0067">ATP-binding</keyword>
<dbReference type="PANTHER" id="PTHR12358:SF106">
    <property type="entry name" value="LIPID KINASE YEGS"/>
    <property type="match status" value="1"/>
</dbReference>
<dbReference type="RefSeq" id="WP_211926011.1">
    <property type="nucleotide sequence ID" value="NZ_JAGQFT020000007.1"/>
</dbReference>
<dbReference type="Gene3D" id="3.40.50.10330">
    <property type="entry name" value="Probable inorganic polyphosphate/atp-NAD kinase, domain 1"/>
    <property type="match status" value="1"/>
</dbReference>
<dbReference type="GO" id="GO:0008654">
    <property type="term" value="P:phospholipid biosynthetic process"/>
    <property type="evidence" value="ECO:0007669"/>
    <property type="project" value="UniProtKB-UniRule"/>
</dbReference>
<dbReference type="SMART" id="SM00046">
    <property type="entry name" value="DAGKc"/>
    <property type="match status" value="1"/>
</dbReference>
<dbReference type="GO" id="GO:0005524">
    <property type="term" value="F:ATP binding"/>
    <property type="evidence" value="ECO:0007669"/>
    <property type="project" value="UniProtKB-UniRule"/>
</dbReference>
<dbReference type="SUPFAM" id="SSF111331">
    <property type="entry name" value="NAD kinase/diacylglycerol kinase-like"/>
    <property type="match status" value="1"/>
</dbReference>
<dbReference type="InterPro" id="IPR005218">
    <property type="entry name" value="Diacylglycerol/lipid_kinase"/>
</dbReference>
<evidence type="ECO:0000313" key="13">
    <source>
        <dbReference type="EMBL" id="MBR0562046.1"/>
    </source>
</evidence>
<evidence type="ECO:0000256" key="11">
    <source>
        <dbReference type="HAMAP-Rule" id="MF_01377"/>
    </source>
</evidence>
<dbReference type="NCBIfam" id="NF009602">
    <property type="entry name" value="PRK13054.1"/>
    <property type="match status" value="1"/>
</dbReference>
<feature type="binding site" evidence="11">
    <location>
        <position position="39"/>
    </location>
    <ligand>
        <name>ATP</name>
        <dbReference type="ChEBI" id="CHEBI:30616"/>
    </ligand>
</feature>
<feature type="binding site" evidence="11">
    <location>
        <position position="220"/>
    </location>
    <ligand>
        <name>Mg(2+)</name>
        <dbReference type="ChEBI" id="CHEBI:18420"/>
    </ligand>
</feature>
<dbReference type="AlphaFoldDB" id="A0A8J7VTJ1"/>
<name>A0A8J7VTJ1_9GAMM</name>
<dbReference type="InterPro" id="IPR045540">
    <property type="entry name" value="YegS/DAGK_C"/>
</dbReference>
<keyword evidence="5 11" id="KW-0418">Kinase</keyword>
<feature type="domain" description="DAGKc" evidence="12">
    <location>
        <begin position="1"/>
        <end position="134"/>
    </location>
</feature>
<protein>
    <recommendedName>
        <fullName evidence="11">Probable lipid kinase YegS-like</fullName>
        <ecNumber evidence="11">2.7.1.-</ecNumber>
    </recommendedName>
</protein>
<evidence type="ECO:0000256" key="10">
    <source>
        <dbReference type="ARBA" id="ARBA00023264"/>
    </source>
</evidence>
<dbReference type="PANTHER" id="PTHR12358">
    <property type="entry name" value="SPHINGOSINE KINASE"/>
    <property type="match status" value="1"/>
</dbReference>
<dbReference type="HAMAP" id="MF_01377">
    <property type="entry name" value="YegS"/>
    <property type="match status" value="1"/>
</dbReference>
<dbReference type="InterPro" id="IPR016064">
    <property type="entry name" value="NAD/diacylglycerol_kinase_sf"/>
</dbReference>
<sequence length="319" mass="33228">MSSDAWHLILNGKNANEDTVRDAVAALRERGRTIHVRVTWEQGDAHRYALEAVAAGAVAVIAGGGDGTLHEVCAALAATDRAAGELPALGLMPLGTANDFATAAGLPLDPLAALEVVAATPPRPIDLMRVLPAGGGEHWCVNVATGGFATRITTETSPELKKLFGGAAYFLTGMARMGSIRSARGSLRGPGFEWDGEFLVLAVGNGRQAGGGQLLTPDARLDDGVIDVMVLPPPPPGETTAALGALLSRGRAALLEAAVRTRLPWVEIEAEEGLTFNLDGEPLEAPRLRFEAVRARLCMHLPDVTPLLPDEAPAGRSPG</sequence>
<evidence type="ECO:0000256" key="9">
    <source>
        <dbReference type="ARBA" id="ARBA00023209"/>
    </source>
</evidence>
<organism evidence="13">
    <name type="scientific">Coralloluteibacterium stylophorae</name>
    <dbReference type="NCBI Taxonomy" id="1776034"/>
    <lineage>
        <taxon>Bacteria</taxon>
        <taxon>Pseudomonadati</taxon>
        <taxon>Pseudomonadota</taxon>
        <taxon>Gammaproteobacteria</taxon>
        <taxon>Lysobacterales</taxon>
        <taxon>Lysobacteraceae</taxon>
        <taxon>Coralloluteibacterium</taxon>
    </lineage>
</organism>
<keyword evidence="1 11" id="KW-0444">Lipid biosynthesis</keyword>
<evidence type="ECO:0000256" key="2">
    <source>
        <dbReference type="ARBA" id="ARBA00022679"/>
    </source>
</evidence>
<keyword evidence="8 11" id="KW-0443">Lipid metabolism</keyword>
<reference evidence="13" key="2">
    <citation type="submission" date="2021-04" db="EMBL/GenBank/DDBJ databases">
        <authorList>
            <person name="Karlyshev A.V."/>
        </authorList>
    </citation>
    <scope>NUCLEOTIDE SEQUENCE</scope>
    <source>
        <strain evidence="13">LMG 29479</strain>
    </source>
</reference>
<feature type="binding site" evidence="11">
    <location>
        <begin position="65"/>
        <end position="71"/>
    </location>
    <ligand>
        <name>ATP</name>
        <dbReference type="ChEBI" id="CHEBI:30616"/>
    </ligand>
</feature>